<reference evidence="2 3" key="1">
    <citation type="journal article" date="2014" name="Antonie Van Leeuwenhoek">
        <title>Hyphomonas beringensis sp. nov. and Hyphomonas chukchiensis sp. nov., isolated from surface seawater of the Bering Sea and Chukchi Sea.</title>
        <authorList>
            <person name="Li C."/>
            <person name="Lai Q."/>
            <person name="Li G."/>
            <person name="Dong C."/>
            <person name="Wang J."/>
            <person name="Liao Y."/>
            <person name="Shao Z."/>
        </authorList>
    </citation>
    <scope>NUCLEOTIDE SEQUENCE [LARGE SCALE GENOMIC DNA]</scope>
    <source>
        <strain evidence="2 3">PS728</strain>
    </source>
</reference>
<proteinExistence type="predicted"/>
<accession>A0A062VI63</accession>
<evidence type="ECO:0000256" key="1">
    <source>
        <dbReference type="SAM" id="Phobius"/>
    </source>
</evidence>
<dbReference type="AlphaFoldDB" id="A0A062VI63"/>
<dbReference type="eggNOG" id="COG5454">
    <property type="taxonomic scope" value="Bacteria"/>
</dbReference>
<keyword evidence="1" id="KW-0812">Transmembrane</keyword>
<dbReference type="STRING" id="1280954.HPO_13777"/>
<evidence type="ECO:0000313" key="3">
    <source>
        <dbReference type="Proteomes" id="UP000027100"/>
    </source>
</evidence>
<sequence length="79" mass="8315">MGIAGATIVFVLGWWITFFAVLPIGVKGQWEDESTTPGTEEGAPKNPMLVKKVIWATIGAVVITAVAALVIPLLLAEPV</sequence>
<dbReference type="RefSeq" id="WP_035599999.1">
    <property type="nucleotide sequence ID" value="NZ_ARYM01000016.1"/>
</dbReference>
<comment type="caution">
    <text evidence="2">The sequence shown here is derived from an EMBL/GenBank/DDBJ whole genome shotgun (WGS) entry which is preliminary data.</text>
</comment>
<keyword evidence="1" id="KW-0472">Membrane</keyword>
<keyword evidence="3" id="KW-1185">Reference proteome</keyword>
<name>A0A062VI63_9PROT</name>
<gene>
    <name evidence="2" type="ORF">HPO_13777</name>
</gene>
<dbReference type="OrthoDB" id="9804637at2"/>
<protein>
    <recommendedName>
        <fullName evidence="4">DUF1467 domain-containing protein</fullName>
    </recommendedName>
</protein>
<dbReference type="PATRIC" id="fig|1280954.3.peg.2790"/>
<evidence type="ECO:0008006" key="4">
    <source>
        <dbReference type="Google" id="ProtNLM"/>
    </source>
</evidence>
<organism evidence="2 3">
    <name type="scientific">Hyphomonas polymorpha PS728</name>
    <dbReference type="NCBI Taxonomy" id="1280954"/>
    <lineage>
        <taxon>Bacteria</taxon>
        <taxon>Pseudomonadati</taxon>
        <taxon>Pseudomonadota</taxon>
        <taxon>Alphaproteobacteria</taxon>
        <taxon>Hyphomonadales</taxon>
        <taxon>Hyphomonadaceae</taxon>
        <taxon>Hyphomonas</taxon>
    </lineage>
</organism>
<dbReference type="Proteomes" id="UP000027100">
    <property type="component" value="Unassembled WGS sequence"/>
</dbReference>
<evidence type="ECO:0000313" key="2">
    <source>
        <dbReference type="EMBL" id="KCZ97739.1"/>
    </source>
</evidence>
<dbReference type="EMBL" id="ARYM01000016">
    <property type="protein sequence ID" value="KCZ97739.1"/>
    <property type="molecule type" value="Genomic_DNA"/>
</dbReference>
<feature type="transmembrane region" description="Helical" evidence="1">
    <location>
        <begin position="6"/>
        <end position="26"/>
    </location>
</feature>
<feature type="transmembrane region" description="Helical" evidence="1">
    <location>
        <begin position="53"/>
        <end position="75"/>
    </location>
</feature>
<dbReference type="Pfam" id="PF07330">
    <property type="entry name" value="DUF1467"/>
    <property type="match status" value="1"/>
</dbReference>
<keyword evidence="1" id="KW-1133">Transmembrane helix</keyword>
<dbReference type="InterPro" id="IPR009935">
    <property type="entry name" value="DUF1467"/>
</dbReference>